<organism evidence="2 3">
    <name type="scientific">Colletotrichum scovillei</name>
    <dbReference type="NCBI Taxonomy" id="1209932"/>
    <lineage>
        <taxon>Eukaryota</taxon>
        <taxon>Fungi</taxon>
        <taxon>Dikarya</taxon>
        <taxon>Ascomycota</taxon>
        <taxon>Pezizomycotina</taxon>
        <taxon>Sordariomycetes</taxon>
        <taxon>Hypocreomycetidae</taxon>
        <taxon>Glomerellales</taxon>
        <taxon>Glomerellaceae</taxon>
        <taxon>Colletotrichum</taxon>
        <taxon>Colletotrichum acutatum species complex</taxon>
    </lineage>
</organism>
<feature type="non-terminal residue" evidence="2">
    <location>
        <position position="1"/>
    </location>
</feature>
<protein>
    <submittedName>
        <fullName evidence="2">Uncharacterized protein</fullName>
    </submittedName>
</protein>
<feature type="compositionally biased region" description="Basic and acidic residues" evidence="1">
    <location>
        <begin position="14"/>
        <end position="30"/>
    </location>
</feature>
<evidence type="ECO:0000256" key="1">
    <source>
        <dbReference type="SAM" id="MobiDB-lite"/>
    </source>
</evidence>
<dbReference type="EMBL" id="JAESDN010000006">
    <property type="protein sequence ID" value="KAG7048724.1"/>
    <property type="molecule type" value="Genomic_DNA"/>
</dbReference>
<dbReference type="AlphaFoldDB" id="A0A9P7R6M3"/>
<proteinExistence type="predicted"/>
<sequence>MPCLGHTRMPRVSIPDRRGGLERSQRHLMQ</sequence>
<evidence type="ECO:0000313" key="2">
    <source>
        <dbReference type="EMBL" id="KAG7048724.1"/>
    </source>
</evidence>
<evidence type="ECO:0000313" key="3">
    <source>
        <dbReference type="Proteomes" id="UP000699042"/>
    </source>
</evidence>
<dbReference type="Proteomes" id="UP000699042">
    <property type="component" value="Unassembled WGS sequence"/>
</dbReference>
<accession>A0A9P7R6M3</accession>
<gene>
    <name evidence="2" type="ORF">JMJ77_014358</name>
</gene>
<comment type="caution">
    <text evidence="2">The sequence shown here is derived from an EMBL/GenBank/DDBJ whole genome shotgun (WGS) entry which is preliminary data.</text>
</comment>
<keyword evidence="3" id="KW-1185">Reference proteome</keyword>
<reference evidence="2" key="1">
    <citation type="submission" date="2021-05" db="EMBL/GenBank/DDBJ databases">
        <title>Comparative genomics of three Colletotrichum scovillei strains and genetic complementation revealed genes involved fungal growth and virulence on chili pepper.</title>
        <authorList>
            <person name="Hsieh D.-K."/>
            <person name="Chuang S.-C."/>
            <person name="Chen C.-Y."/>
            <person name="Chao Y.-T."/>
            <person name="Lu M.-Y.J."/>
            <person name="Lee M.-H."/>
            <person name="Shih M.-C."/>
        </authorList>
    </citation>
    <scope>NUCLEOTIDE SEQUENCE</scope>
    <source>
        <strain evidence="2">Coll-153</strain>
    </source>
</reference>
<feature type="region of interest" description="Disordered" evidence="1">
    <location>
        <begin position="1"/>
        <end position="30"/>
    </location>
</feature>
<name>A0A9P7R6M3_9PEZI</name>